<sequence>MLLLPIILWWAKSPMRFSVGRSRQLICLLSLWAITAAALPVIQNVIASEPVLSPHDDGDHPARHVIREGTAIPPTEGRVLMLGRRWAFVPDQSSLLHRQMNGESPNDASGARLGFLDKSLKIVSKPSLAQTQSNKLNRTSSSYRSNRLIGPVSMVNSPTRLVSTKTSTTLSAPTDKHSAKLGQIILAENLMLQRIVASLRSDVSDDRWILSGTINEFFGENRMVVSAAQRGSAE</sequence>
<accession>A0A5B1CBE1</accession>
<dbReference type="AlphaFoldDB" id="A0A5B1CBE1"/>
<comment type="caution">
    <text evidence="1">The sequence shown here is derived from an EMBL/GenBank/DDBJ whole genome shotgun (WGS) entry which is preliminary data.</text>
</comment>
<protein>
    <submittedName>
        <fullName evidence="1">Uncharacterized protein</fullName>
    </submittedName>
</protein>
<keyword evidence="2" id="KW-1185">Reference proteome</keyword>
<proteinExistence type="predicted"/>
<gene>
    <name evidence="1" type="ORF">LF1_09360</name>
</gene>
<dbReference type="EMBL" id="VRLW01000001">
    <property type="protein sequence ID" value="KAA1258417.1"/>
    <property type="molecule type" value="Genomic_DNA"/>
</dbReference>
<dbReference type="Proteomes" id="UP000322699">
    <property type="component" value="Unassembled WGS sequence"/>
</dbReference>
<name>A0A5B1CBE1_9BACT</name>
<organism evidence="1 2">
    <name type="scientific">Rubripirellula obstinata</name>
    <dbReference type="NCBI Taxonomy" id="406547"/>
    <lineage>
        <taxon>Bacteria</taxon>
        <taxon>Pseudomonadati</taxon>
        <taxon>Planctomycetota</taxon>
        <taxon>Planctomycetia</taxon>
        <taxon>Pirellulales</taxon>
        <taxon>Pirellulaceae</taxon>
        <taxon>Rubripirellula</taxon>
    </lineage>
</organism>
<dbReference type="OrthoDB" id="272502at2"/>
<dbReference type="RefSeq" id="WP_068265916.1">
    <property type="nucleotide sequence ID" value="NZ_LWSK01000101.1"/>
</dbReference>
<reference evidence="1 2" key="1">
    <citation type="submission" date="2019-08" db="EMBL/GenBank/DDBJ databases">
        <title>Deep-cultivation of Planctomycetes and their phenomic and genomic characterization uncovers novel biology.</title>
        <authorList>
            <person name="Wiegand S."/>
            <person name="Jogler M."/>
            <person name="Boedeker C."/>
            <person name="Pinto D."/>
            <person name="Vollmers J."/>
            <person name="Rivas-Marin E."/>
            <person name="Kohn T."/>
            <person name="Peeters S.H."/>
            <person name="Heuer A."/>
            <person name="Rast P."/>
            <person name="Oberbeckmann S."/>
            <person name="Bunk B."/>
            <person name="Jeske O."/>
            <person name="Meyerdierks A."/>
            <person name="Storesund J.E."/>
            <person name="Kallscheuer N."/>
            <person name="Luecker S."/>
            <person name="Lage O.M."/>
            <person name="Pohl T."/>
            <person name="Merkel B.J."/>
            <person name="Hornburger P."/>
            <person name="Mueller R.-W."/>
            <person name="Bruemmer F."/>
            <person name="Labrenz M."/>
            <person name="Spormann A.M."/>
            <person name="Op Den Camp H."/>
            <person name="Overmann J."/>
            <person name="Amann R."/>
            <person name="Jetten M.S.M."/>
            <person name="Mascher T."/>
            <person name="Medema M.H."/>
            <person name="Devos D.P."/>
            <person name="Kaster A.-K."/>
            <person name="Ovreas L."/>
            <person name="Rohde M."/>
            <person name="Galperin M.Y."/>
            <person name="Jogler C."/>
        </authorList>
    </citation>
    <scope>NUCLEOTIDE SEQUENCE [LARGE SCALE GENOMIC DNA]</scope>
    <source>
        <strain evidence="1 2">LF1</strain>
    </source>
</reference>
<evidence type="ECO:0000313" key="1">
    <source>
        <dbReference type="EMBL" id="KAA1258417.1"/>
    </source>
</evidence>
<evidence type="ECO:0000313" key="2">
    <source>
        <dbReference type="Proteomes" id="UP000322699"/>
    </source>
</evidence>